<evidence type="ECO:0000313" key="4">
    <source>
        <dbReference type="Proteomes" id="UP000288082"/>
    </source>
</evidence>
<accession>A0A430UL61</accession>
<name>A0A430UL61_THESC</name>
<evidence type="ECO:0000313" key="2">
    <source>
        <dbReference type="EMBL" id="RTI04492.1"/>
    </source>
</evidence>
<evidence type="ECO:0000313" key="1">
    <source>
        <dbReference type="EMBL" id="RTG99678.1"/>
    </source>
</evidence>
<proteinExistence type="predicted"/>
<dbReference type="RefSeq" id="WP_126187912.1">
    <property type="nucleotide sequence ID" value="NZ_PELM01000458.1"/>
</dbReference>
<dbReference type="AlphaFoldDB" id="A0A430UL61"/>
<protein>
    <submittedName>
        <fullName evidence="2">Uncharacterized protein</fullName>
    </submittedName>
</protein>
<organism evidence="2 3">
    <name type="scientific">Thermus scotoductus</name>
    <dbReference type="NCBI Taxonomy" id="37636"/>
    <lineage>
        <taxon>Bacteria</taxon>
        <taxon>Thermotogati</taxon>
        <taxon>Deinococcota</taxon>
        <taxon>Deinococci</taxon>
        <taxon>Thermales</taxon>
        <taxon>Thermaceae</taxon>
        <taxon>Thermus</taxon>
    </lineage>
</organism>
<reference evidence="3 4" key="1">
    <citation type="journal article" date="2019" name="Extremophiles">
        <title>Biogeography of thermophiles and predominance of Thermus scotoductus in domestic water heaters.</title>
        <authorList>
            <person name="Wilpiszeski R.L."/>
            <person name="Zhang Z."/>
            <person name="House C.H."/>
        </authorList>
    </citation>
    <scope>NUCLEOTIDE SEQUENCE [LARGE SCALE GENOMIC DNA]</scope>
    <source>
        <strain evidence="2 3">17_S17</strain>
        <strain evidence="1 4">38_S38</strain>
    </source>
</reference>
<gene>
    <name evidence="2" type="ORF">CSW30_13190</name>
    <name evidence="1" type="ORF">CSW50_12125</name>
</gene>
<evidence type="ECO:0000313" key="3">
    <source>
        <dbReference type="Proteomes" id="UP000287173"/>
    </source>
</evidence>
<dbReference type="EMBL" id="PELM01000458">
    <property type="protein sequence ID" value="RTG99678.1"/>
    <property type="molecule type" value="Genomic_DNA"/>
</dbReference>
<dbReference type="Proteomes" id="UP000287173">
    <property type="component" value="Unassembled WGS sequence"/>
</dbReference>
<dbReference type="Proteomes" id="UP000288082">
    <property type="component" value="Unassembled WGS sequence"/>
</dbReference>
<dbReference type="EMBL" id="PEMG01000456">
    <property type="protein sequence ID" value="RTI04492.1"/>
    <property type="molecule type" value="Genomic_DNA"/>
</dbReference>
<comment type="caution">
    <text evidence="2">The sequence shown here is derived from an EMBL/GenBank/DDBJ whole genome shotgun (WGS) entry which is preliminary data.</text>
</comment>
<sequence>MSDRWHDGLGLAEDAILIDLGACPWCGEYVVEVARNGRAAGRKPPDRCCLRGTLAGVARIRAGIETTRNPEERRGLEMALSEAMRHLAGAVGAVSREQVVSAAREVEGRYALRADWTAILASIGKWR</sequence>